<feature type="compositionally biased region" description="Basic and acidic residues" evidence="1">
    <location>
        <begin position="187"/>
        <end position="212"/>
    </location>
</feature>
<organism evidence="2 3">
    <name type="scientific">Hevea brasiliensis</name>
    <name type="common">Para rubber tree</name>
    <name type="synonym">Siphonia brasiliensis</name>
    <dbReference type="NCBI Taxonomy" id="3981"/>
    <lineage>
        <taxon>Eukaryota</taxon>
        <taxon>Viridiplantae</taxon>
        <taxon>Streptophyta</taxon>
        <taxon>Embryophyta</taxon>
        <taxon>Tracheophyta</taxon>
        <taxon>Spermatophyta</taxon>
        <taxon>Magnoliopsida</taxon>
        <taxon>eudicotyledons</taxon>
        <taxon>Gunneridae</taxon>
        <taxon>Pentapetalae</taxon>
        <taxon>rosids</taxon>
        <taxon>fabids</taxon>
        <taxon>Malpighiales</taxon>
        <taxon>Euphorbiaceae</taxon>
        <taxon>Crotonoideae</taxon>
        <taxon>Micrandreae</taxon>
        <taxon>Hevea</taxon>
    </lineage>
</organism>
<dbReference type="Proteomes" id="UP001174677">
    <property type="component" value="Chromosome 3"/>
</dbReference>
<keyword evidence="3" id="KW-1185">Reference proteome</keyword>
<dbReference type="InterPro" id="IPR039620">
    <property type="entry name" value="BKI1/MAKR1/3/4"/>
</dbReference>
<feature type="region of interest" description="Disordered" evidence="1">
    <location>
        <begin position="186"/>
        <end position="212"/>
    </location>
</feature>
<gene>
    <name evidence="2" type="ORF">P3X46_004838</name>
</gene>
<name>A0ABQ9MYT4_HEVBR</name>
<reference evidence="2" key="1">
    <citation type="journal article" date="2023" name="Plant Biotechnol. J.">
        <title>Chromosome-level wild Hevea brasiliensis genome provides new tools for genomic-assisted breeding and valuable loci to elevate rubber yield.</title>
        <authorList>
            <person name="Cheng H."/>
            <person name="Song X."/>
            <person name="Hu Y."/>
            <person name="Wu T."/>
            <person name="Yang Q."/>
            <person name="An Z."/>
            <person name="Feng S."/>
            <person name="Deng Z."/>
            <person name="Wu W."/>
            <person name="Zeng X."/>
            <person name="Tu M."/>
            <person name="Wang X."/>
            <person name="Huang H."/>
        </authorList>
    </citation>
    <scope>NUCLEOTIDE SEQUENCE</scope>
    <source>
        <strain evidence="2">MT/VB/25A 57/8</strain>
    </source>
</reference>
<protein>
    <recommendedName>
        <fullName evidence="4">Membrane-associated kinase regulator 4</fullName>
    </recommendedName>
</protein>
<evidence type="ECO:0008006" key="4">
    <source>
        <dbReference type="Google" id="ProtNLM"/>
    </source>
</evidence>
<evidence type="ECO:0000256" key="1">
    <source>
        <dbReference type="SAM" id="MobiDB-lite"/>
    </source>
</evidence>
<dbReference type="PANTHER" id="PTHR33312">
    <property type="entry name" value="MEMBRANE-ASSOCIATED KINASE REGULATOR 4-RELATED"/>
    <property type="match status" value="1"/>
</dbReference>
<evidence type="ECO:0000313" key="3">
    <source>
        <dbReference type="Proteomes" id="UP001174677"/>
    </source>
</evidence>
<accession>A0ABQ9MYT4</accession>
<sequence>MAVDQSYSCGHADDDYIDMEVISSSHNFFHYSISSPPQSREFEFQMSSISNDRETTTSPADKLFYKGKLLPLHLPPRPQMVEKLLQDSTTNTFEPFEENYSIPFINPSFSTTTTSLESCNISPSESRRVISELNPDEYFFELSTELNSFIGYHPIKKSWTKKLKQSVLGQKLKASSAYLKSLFSKSGRTDKSCTKPARNVEPESAPDGKHCPGKYKEVAKKNSFSEIDSEKCKISNTLMKIIDKETFRDGFHSQRRSFSGAIQRHSENNSLSFSSGSSSSSSSSSFPFSSSNGFCDLQLLKRSSSANSEIESSIEGAIAYCKKSHQQLFVSRKTATEVGVCSLSAASRIAASGDQERPKLCTI</sequence>
<comment type="caution">
    <text evidence="2">The sequence shown here is derived from an EMBL/GenBank/DDBJ whole genome shotgun (WGS) entry which is preliminary data.</text>
</comment>
<proteinExistence type="predicted"/>
<evidence type="ECO:0000313" key="2">
    <source>
        <dbReference type="EMBL" id="KAJ9185178.1"/>
    </source>
</evidence>
<dbReference type="EMBL" id="JARPOI010000003">
    <property type="protein sequence ID" value="KAJ9185178.1"/>
    <property type="molecule type" value="Genomic_DNA"/>
</dbReference>
<dbReference type="PANTHER" id="PTHR33312:SF21">
    <property type="entry name" value="MEMBRANE-ASSOCIATED KINASE REGULATOR 3-RELATED"/>
    <property type="match status" value="1"/>
</dbReference>